<accession>A0A1M5YYA1</accession>
<evidence type="ECO:0000313" key="2">
    <source>
        <dbReference type="EMBL" id="SHI16910.1"/>
    </source>
</evidence>
<proteinExistence type="predicted"/>
<name>A0A1M5YYA1_BUTFI</name>
<dbReference type="Gene3D" id="3.40.50.150">
    <property type="entry name" value="Vaccinia Virus protein VP39"/>
    <property type="match status" value="2"/>
</dbReference>
<organism evidence="2 3">
    <name type="scientific">Butyrivibrio fibrisolvens DSM 3071</name>
    <dbReference type="NCBI Taxonomy" id="1121131"/>
    <lineage>
        <taxon>Bacteria</taxon>
        <taxon>Bacillati</taxon>
        <taxon>Bacillota</taxon>
        <taxon>Clostridia</taxon>
        <taxon>Lachnospirales</taxon>
        <taxon>Lachnospiraceae</taxon>
        <taxon>Butyrivibrio</taxon>
    </lineage>
</organism>
<dbReference type="SUPFAM" id="SSF53335">
    <property type="entry name" value="S-adenosyl-L-methionine-dependent methyltransferases"/>
    <property type="match status" value="1"/>
</dbReference>
<protein>
    <submittedName>
        <fullName evidence="2">Methyltransferase FkbM domain-containing protein</fullName>
    </submittedName>
</protein>
<dbReference type="OrthoDB" id="5329963at2"/>
<dbReference type="InterPro" id="IPR029063">
    <property type="entry name" value="SAM-dependent_MTases_sf"/>
</dbReference>
<feature type="domain" description="Methyltransferase FkbM" evidence="1">
    <location>
        <begin position="176"/>
        <end position="323"/>
    </location>
</feature>
<gene>
    <name evidence="2" type="ORF">SAMN02745229_01797</name>
</gene>
<reference evidence="3" key="1">
    <citation type="submission" date="2016-11" db="EMBL/GenBank/DDBJ databases">
        <authorList>
            <person name="Varghese N."/>
            <person name="Submissions S."/>
        </authorList>
    </citation>
    <scope>NUCLEOTIDE SEQUENCE [LARGE SCALE GENOMIC DNA]</scope>
    <source>
        <strain evidence="3">DSM 3071</strain>
    </source>
</reference>
<sequence>MEKIIIFGTGDIYKKTYNYLLGKDIKIMNLSDNDKAKWGKSIDNVSIIPPTDICNQEFDAIVICVGDIYYEEVYHQLCNDLRIPVEKIRHWTYWMRKELLDFYHSRELCDDNAIKVIDNIEKNDKLGVFNYDFVELHSRAECHFDDSCGMYYGLYQGKRLYLNRNYKTKRQAEHYIKYLNIEQDEKSPHRYLDENFTFDGGIVLDAGAAEGNFTLEIIEKAEKAILVEADSDWNEALLKTFEPWKEKIIIINKYLSDMDDSSHVSINSLTKEHNIKFVKMDIEGAEVDALKGGNDFFNRVDCLKMVVCAYHNNDDEVKIRNILQPYSFVMQNTKGYMVFVDNLQQEPRLVHGILRAEISN</sequence>
<keyword evidence="3" id="KW-1185">Reference proteome</keyword>
<dbReference type="GO" id="GO:0032259">
    <property type="term" value="P:methylation"/>
    <property type="evidence" value="ECO:0007669"/>
    <property type="project" value="UniProtKB-KW"/>
</dbReference>
<dbReference type="GeneID" id="89508478"/>
<dbReference type="GO" id="GO:0008168">
    <property type="term" value="F:methyltransferase activity"/>
    <property type="evidence" value="ECO:0007669"/>
    <property type="project" value="UniProtKB-KW"/>
</dbReference>
<dbReference type="Pfam" id="PF05050">
    <property type="entry name" value="Methyltransf_21"/>
    <property type="match status" value="1"/>
</dbReference>
<dbReference type="RefSeq" id="WP_073387140.1">
    <property type="nucleotide sequence ID" value="NZ_FQXK01000014.1"/>
</dbReference>
<dbReference type="Gene3D" id="3.40.50.720">
    <property type="entry name" value="NAD(P)-binding Rossmann-like Domain"/>
    <property type="match status" value="1"/>
</dbReference>
<evidence type="ECO:0000313" key="3">
    <source>
        <dbReference type="Proteomes" id="UP000184278"/>
    </source>
</evidence>
<dbReference type="STRING" id="1121131.SAMN02745229_01797"/>
<dbReference type="InterPro" id="IPR006342">
    <property type="entry name" value="FkbM_mtfrase"/>
</dbReference>
<dbReference type="AlphaFoldDB" id="A0A1M5YYA1"/>
<keyword evidence="2" id="KW-0489">Methyltransferase</keyword>
<evidence type="ECO:0000259" key="1">
    <source>
        <dbReference type="Pfam" id="PF05050"/>
    </source>
</evidence>
<dbReference type="Proteomes" id="UP000184278">
    <property type="component" value="Unassembled WGS sequence"/>
</dbReference>
<dbReference type="EMBL" id="FQXK01000014">
    <property type="protein sequence ID" value="SHI16910.1"/>
    <property type="molecule type" value="Genomic_DNA"/>
</dbReference>
<keyword evidence="2" id="KW-0808">Transferase</keyword>